<accession>A0ABU8F5A0</accession>
<dbReference type="Proteomes" id="UP001364890">
    <property type="component" value="Unassembled WGS sequence"/>
</dbReference>
<dbReference type="EMBL" id="JBAWSY010000003">
    <property type="protein sequence ID" value="MEI4769211.1"/>
    <property type="molecule type" value="Genomic_DNA"/>
</dbReference>
<name>A0ABU8F5A0_9BACI</name>
<reference evidence="1 2" key="1">
    <citation type="submission" date="2024-01" db="EMBL/GenBank/DDBJ databases">
        <title>Seven novel Bacillus-like species.</title>
        <authorList>
            <person name="Liu G."/>
        </authorList>
    </citation>
    <scope>NUCLEOTIDE SEQUENCE [LARGE SCALE GENOMIC DNA]</scope>
    <source>
        <strain evidence="1 2">FJAT-51614</strain>
    </source>
</reference>
<gene>
    <name evidence="1" type="ORF">WAX74_06085</name>
</gene>
<keyword evidence="2" id="KW-1185">Reference proteome</keyword>
<proteinExistence type="predicted"/>
<protein>
    <submittedName>
        <fullName evidence="1">Uncharacterized protein</fullName>
    </submittedName>
</protein>
<evidence type="ECO:0000313" key="2">
    <source>
        <dbReference type="Proteomes" id="UP001364890"/>
    </source>
</evidence>
<dbReference type="RefSeq" id="WP_336496773.1">
    <property type="nucleotide sequence ID" value="NZ_JBAWSY010000003.1"/>
</dbReference>
<sequence>MQKDIDVKMAEIMSNLPEGVNGASPDGTPEWTAYEEFVEKTYKPYFTNNAFDKLISTNFAFDYQSYFTRADNVDYKMNVSNIVVKQEDHPTIYRFTFEVEFVNSAGKTSTHQLIGEAICPEEGKIGRIQFGGDIQELKSAGF</sequence>
<evidence type="ECO:0000313" key="1">
    <source>
        <dbReference type="EMBL" id="MEI4769211.1"/>
    </source>
</evidence>
<organism evidence="1 2">
    <name type="scientific">Psychrobacillus mangrovi</name>
    <dbReference type="NCBI Taxonomy" id="3117745"/>
    <lineage>
        <taxon>Bacteria</taxon>
        <taxon>Bacillati</taxon>
        <taxon>Bacillota</taxon>
        <taxon>Bacilli</taxon>
        <taxon>Bacillales</taxon>
        <taxon>Bacillaceae</taxon>
        <taxon>Psychrobacillus</taxon>
    </lineage>
</organism>
<comment type="caution">
    <text evidence="1">The sequence shown here is derived from an EMBL/GenBank/DDBJ whole genome shotgun (WGS) entry which is preliminary data.</text>
</comment>